<reference evidence="5 6" key="1">
    <citation type="journal article" date="2020" name="ISME J.">
        <title>Uncovering the hidden diversity of litter-decomposition mechanisms in mushroom-forming fungi.</title>
        <authorList>
            <person name="Floudas D."/>
            <person name="Bentzer J."/>
            <person name="Ahren D."/>
            <person name="Johansson T."/>
            <person name="Persson P."/>
            <person name="Tunlid A."/>
        </authorList>
    </citation>
    <scope>NUCLEOTIDE SEQUENCE [LARGE SCALE GENOMIC DNA]</scope>
    <source>
        <strain evidence="5 6">CBS 291.85</strain>
    </source>
</reference>
<dbReference type="PANTHER" id="PTHR10194">
    <property type="entry name" value="RAS GTPASE-ACTIVATING PROTEINS"/>
    <property type="match status" value="1"/>
</dbReference>
<evidence type="ECO:0000256" key="2">
    <source>
        <dbReference type="ARBA" id="ARBA00022553"/>
    </source>
</evidence>
<protein>
    <recommendedName>
        <fullName evidence="4">Ras-GAP domain-containing protein</fullName>
    </recommendedName>
</protein>
<dbReference type="InterPro" id="IPR011993">
    <property type="entry name" value="PH-like_dom_sf"/>
</dbReference>
<evidence type="ECO:0000313" key="6">
    <source>
        <dbReference type="Proteomes" id="UP000559256"/>
    </source>
</evidence>
<dbReference type="GO" id="GO:0005096">
    <property type="term" value="F:GTPase activator activity"/>
    <property type="evidence" value="ECO:0007669"/>
    <property type="project" value="UniProtKB-KW"/>
</dbReference>
<dbReference type="SUPFAM" id="SSF48350">
    <property type="entry name" value="GTPase activation domain, GAP"/>
    <property type="match status" value="1"/>
</dbReference>
<dbReference type="Pfam" id="PF13716">
    <property type="entry name" value="CRAL_TRIO_2"/>
    <property type="match status" value="1"/>
</dbReference>
<dbReference type="InterPro" id="IPR039360">
    <property type="entry name" value="Ras_GTPase"/>
</dbReference>
<dbReference type="Proteomes" id="UP000559256">
    <property type="component" value="Unassembled WGS sequence"/>
</dbReference>
<sequence length="2731" mass="304103">MGPRRPSAAITSNTPNPSTNSSSTRVHKSSDSHHIFGQSHSSTSLGASATPQNKIVTVLVNRLKNKLPCHSGVALDRLESDNATQQAVDALINLSHESLDMIAFNLGDLLQRLVEQGDSTGHTVEILQSQLFVLKVLSVAMASRWLSCNPRSSSRTSTDDARRAANRPGSADQPSTPIPWLEPPPLEESCAKYLLSVMVLFLRQTTIQDNSLLMPFSSFADISFRDFETAETPVAAQLISSQERENSVNGNRVNVVKQELRERPSSSSFKSTGKLSTCSYIVVPGANATYEKTHMSLVNSTVSLNNHIRKFAGRIIFHISASNWRVVFHRLRSKIHLLASDDVSDPTDLQMLTHSLLDKQRLIHVFNELSSLLVNMGPEAHKAIAGPLRSAIWSWVDHFPAEFNEVVRSRSKLEGASGVFDLLCNKSAGPESGLWPCLTILHSINTERVAVDIHSGGGTRATTRAAKFTEEMLRQTNLHSKPGQVSLVCESELCRAAMNVKAGLDEVPLQMLAYDAAHEIKSHLYNPARKSFWEVPDDIDVGLYAEAFVSVFRFSPEEDAFNIFKLAVEPDRSEAVKMCVVRACLTLSQEAPRFPWQRPLTKLEALVAPRLRAIHVAICGRRPEADQYGTMKRSASRPKVRHAQVSAVNDKELLMLALLSLWRVRPTFFLAELAEEEMEEWSNGAMRVWESPLNIAVKISYATTSMSHANLSLAMKGTEPGFSVTGMHFALTRTLTSVVSSLMNERNNLEHQRLWTRYTLNILELFMRPTENLAIRAVQRHQDRVPAFMLAEIALLVSLPSADNDISHVAAQGLRLLTHLENQVDAPVNNIISEDDKGKRYPVYDRLGDPKVMVVGRVRHQKRVRKLLRLMPYYATVNIAVWTECYWRWVALTEFVIDELGKNTADDVTIRMRRAGSSATENVYQWQNLSLFLASTAGGCLQDFDPHFLSAAVPTKYLPDRLRQLDNPIRHVHDFVNDLTGLLIFEELQIRDVAREALGAELSPKLYGRIIKYFDDIAQATDIKETLQVREIRETLSKDKMLLFIDQFIAVLKLIAENTAARQEIVSIDIGATLLNLATLIKGYGATETFRLKSKFCSLCESLCDRTESLMLRRDGDVRRNLLDIVVKWIQLPDASLDSVNQYDLNMACLRTTVKLLDRLQLTSSDSSNNDDSAHVTSRLFNKYSTVLLNGFEYCLTENLTSDSVSELGSIQLKMRASNRETEVRELIITGLSYLVSANTESGFKQCLPLAYNEDSRKRSIFAHVFARVIGQGTKFDAEDRSISVNRQNRLAELVKESDMTLVVAICETCPPTEVDGMINVLLNLFDTRASLMKLIKIMIDREVANTENEAALFRSNSTCTRFLSAFARVHGYNYLRNLVGPLIKIMEALPAGQGYELDPTKAGDQDVVQNRKNVELVAKSFLDLISSSTSALPSMFREICVHIAKTVYQRWPDAKFAALGAFVFLRFISPAVVAPETIDLESPNDSLRRGLTLIAKIIQNLANNIFFGKEAHMMVLNDFLRDHIAHVTRFLSELNRYTPGEDDGDEWLGTAADDTDMAVLHRFFDRHADKIGKELLSITKPSADSGKRAWDALCTLLVDLGPPIEAPRLSMLTSQEHRDYLDLMARFESKSTDPVQNIYFEVRPPTDTNDTGYFVCRFNRIDVEALDIELLMYHMFKLSRSQKYKDAYCEIIVDCTDFTSVSEMPIPWVKYAVELIPSDFRSKILRTHFLNPNTLAQKYLRRLYNISSGKASFLLSTDSSELKIIQVMCFFGEVKTWSSIADLLPHVPASVIESPALSEALSLEKESSDLFADVTMKIDQNRVPVNFTVGATHIRITSVRAVNISPGVACKSTDIVLLADVSDVYNVQTGHEANEFIIRRSRQGDTLYFTSPARESIIRTIRAAKARLRDHQTPMGDRFMLFSNVPATLLHIGLLSVDPFDEELRSAAYDLLGAVCKYLNYEKSPIVSTKAGFIAGDITMFVVNLSGRIAQFAPQLTLDFISEVAAGISTMEKKSSQHIALRLNCLRYMSPWIKNLDLFANPLSPLYDRSGARLRDCIRVLSELAIKVPELGTAAVQKYVWSEVARLESGVVDIIFDELVRTAADGGIGSFRCETIAYSVAPLSSINVRGRLYSKLRKAIIKASPRLSKSPADNSGWPEVATLLRIALIAGFETCNPAHNQLYVPEVVHIISLVAGIGSTLVRKTVYGIVVNLLQSLYMPRLEDGTEQELAQLIQDCSTSDVLHLFGLHRPTSTSEYCSFDIPSDKTSIDMQSKLTALLARTLEVLACTRGQLNVWRARWMSLATASAFQYSSMIQMRSFTALGALAVSDVDDDFMYQMLMAFRTALAQPEGSDTVALVSMLRCITQVLPGLPSDSRHIPQLFWLGVAFLQSSHMAFFEEAAHLVVLSVKEMESRGMFEDSTVPNRLLDARSAIEEPAQQFDSTLQLSYDSSFSFSLAATVFKGVRHTGLKDAAEEVLRTMLSVTVRVAAQVPHESINGYSDTLDPDALGFFLALIPLSTTTASYRRLLQDCEIDESLLPEEQVEVADESVGLPVVSMDFLGIIDGTTALLVTSFIGVMLMSAQGDDAETEMLYGLLADIANVFPETIQMAYESLQDRIKDIFANSSNPSIIRYVSEIIRIALDDSLRAGEHATGPRIGVLRNSSSTVNTMDETSSVHGPGRNHLRALEDQGMQGLSKNFQFLQASHPSHSTAAARVLNLIANLVTLMVS</sequence>
<dbReference type="EMBL" id="JAACJM010000009">
    <property type="protein sequence ID" value="KAF5371189.1"/>
    <property type="molecule type" value="Genomic_DNA"/>
</dbReference>
<dbReference type="PANTHER" id="PTHR10194:SF142">
    <property type="entry name" value="NEUROFIBROMIN"/>
    <property type="match status" value="1"/>
</dbReference>
<dbReference type="InterPro" id="IPR001936">
    <property type="entry name" value="RasGAP_dom"/>
</dbReference>
<dbReference type="InterPro" id="IPR001251">
    <property type="entry name" value="CRAL-TRIO_dom"/>
</dbReference>
<proteinExistence type="predicted"/>
<evidence type="ECO:0000259" key="4">
    <source>
        <dbReference type="PROSITE" id="PS50018"/>
    </source>
</evidence>
<gene>
    <name evidence="5" type="ORF">D9758_004214</name>
</gene>
<name>A0A8H5GUE7_9AGAR</name>
<dbReference type="Gene3D" id="3.40.525.10">
    <property type="entry name" value="CRAL-TRIO lipid binding domain"/>
    <property type="match status" value="1"/>
</dbReference>
<evidence type="ECO:0000256" key="3">
    <source>
        <dbReference type="SAM" id="MobiDB-lite"/>
    </source>
</evidence>
<dbReference type="InterPro" id="IPR023152">
    <property type="entry name" value="RasGAP_CS"/>
</dbReference>
<comment type="caution">
    <text evidence="5">The sequence shown here is derived from an EMBL/GenBank/DDBJ whole genome shotgun (WGS) entry which is preliminary data.</text>
</comment>
<feature type="domain" description="Ras-GAP" evidence="4">
    <location>
        <begin position="1314"/>
        <end position="1504"/>
    </location>
</feature>
<dbReference type="Gene3D" id="1.10.506.10">
    <property type="entry name" value="GTPase Activation - p120gap, domain 1"/>
    <property type="match status" value="2"/>
</dbReference>
<keyword evidence="6" id="KW-1185">Reference proteome</keyword>
<dbReference type="OrthoDB" id="28245at2759"/>
<accession>A0A8H5GUE7</accession>
<dbReference type="PROSITE" id="PS00509">
    <property type="entry name" value="RAS_GTPASE_ACTIV_1"/>
    <property type="match status" value="1"/>
</dbReference>
<dbReference type="PROSITE" id="PS50018">
    <property type="entry name" value="RAS_GTPASE_ACTIV_2"/>
    <property type="match status" value="1"/>
</dbReference>
<keyword evidence="2" id="KW-0597">Phosphoprotein</keyword>
<organism evidence="5 6">
    <name type="scientific">Tetrapyrgos nigripes</name>
    <dbReference type="NCBI Taxonomy" id="182062"/>
    <lineage>
        <taxon>Eukaryota</taxon>
        <taxon>Fungi</taxon>
        <taxon>Dikarya</taxon>
        <taxon>Basidiomycota</taxon>
        <taxon>Agaricomycotina</taxon>
        <taxon>Agaricomycetes</taxon>
        <taxon>Agaricomycetidae</taxon>
        <taxon>Agaricales</taxon>
        <taxon>Marasmiineae</taxon>
        <taxon>Marasmiaceae</taxon>
        <taxon>Tetrapyrgos</taxon>
    </lineage>
</organism>
<dbReference type="SMART" id="SM00323">
    <property type="entry name" value="RasGAP"/>
    <property type="match status" value="1"/>
</dbReference>
<dbReference type="Gene3D" id="2.30.29.30">
    <property type="entry name" value="Pleckstrin-homology domain (PH domain)/Phosphotyrosine-binding domain (PTB)"/>
    <property type="match status" value="1"/>
</dbReference>
<feature type="region of interest" description="Disordered" evidence="3">
    <location>
        <begin position="1"/>
        <end position="48"/>
    </location>
</feature>
<evidence type="ECO:0000256" key="1">
    <source>
        <dbReference type="ARBA" id="ARBA00022468"/>
    </source>
</evidence>
<dbReference type="InterPro" id="IPR008936">
    <property type="entry name" value="Rho_GTPase_activation_prot"/>
</dbReference>
<dbReference type="InterPro" id="IPR036865">
    <property type="entry name" value="CRAL-TRIO_dom_sf"/>
</dbReference>
<keyword evidence="1" id="KW-0343">GTPase activation</keyword>
<dbReference type="Pfam" id="PF00616">
    <property type="entry name" value="RasGAP"/>
    <property type="match status" value="1"/>
</dbReference>
<evidence type="ECO:0000313" key="5">
    <source>
        <dbReference type="EMBL" id="KAF5371189.1"/>
    </source>
</evidence>
<feature type="compositionally biased region" description="Polar residues" evidence="3">
    <location>
        <begin position="38"/>
        <end position="48"/>
    </location>
</feature>
<feature type="region of interest" description="Disordered" evidence="3">
    <location>
        <begin position="148"/>
        <end position="182"/>
    </location>
</feature>
<feature type="compositionally biased region" description="Low complexity" evidence="3">
    <location>
        <begin position="11"/>
        <end position="24"/>
    </location>
</feature>